<evidence type="ECO:0000313" key="8">
    <source>
        <dbReference type="Proteomes" id="UP000774326"/>
    </source>
</evidence>
<dbReference type="PANTHER" id="PTHR45093:SF2">
    <property type="entry name" value="LISH DOMAIN-CONTAINING PROTEIN"/>
    <property type="match status" value="1"/>
</dbReference>
<feature type="compositionally biased region" description="Gly residues" evidence="6">
    <location>
        <begin position="42"/>
        <end position="51"/>
    </location>
</feature>
<evidence type="ECO:0008006" key="9">
    <source>
        <dbReference type="Google" id="ProtNLM"/>
    </source>
</evidence>
<evidence type="ECO:0000313" key="7">
    <source>
        <dbReference type="EMBL" id="KAH3688672.1"/>
    </source>
</evidence>
<feature type="compositionally biased region" description="Basic and acidic residues" evidence="6">
    <location>
        <begin position="346"/>
        <end position="366"/>
    </location>
</feature>
<keyword evidence="8" id="KW-1185">Reference proteome</keyword>
<reference evidence="7" key="2">
    <citation type="submission" date="2021-01" db="EMBL/GenBank/DDBJ databases">
        <authorList>
            <person name="Schikora-Tamarit M.A."/>
        </authorList>
    </citation>
    <scope>NUCLEOTIDE SEQUENCE</scope>
    <source>
        <strain evidence="7">CBS2887</strain>
    </source>
</reference>
<dbReference type="PANTHER" id="PTHR45093">
    <property type="entry name" value="TRANSCRIPTION ACTIVATOR MSS11"/>
    <property type="match status" value="1"/>
</dbReference>
<feature type="region of interest" description="Disordered" evidence="6">
    <location>
        <begin position="272"/>
        <end position="293"/>
    </location>
</feature>
<evidence type="ECO:0000256" key="3">
    <source>
        <dbReference type="ARBA" id="ARBA00023159"/>
    </source>
</evidence>
<dbReference type="InterPro" id="IPR006594">
    <property type="entry name" value="LisH"/>
</dbReference>
<name>A0A9P8QDR0_WICPI</name>
<keyword evidence="5" id="KW-0539">Nucleus</keyword>
<evidence type="ECO:0000256" key="6">
    <source>
        <dbReference type="SAM" id="MobiDB-lite"/>
    </source>
</evidence>
<evidence type="ECO:0000256" key="1">
    <source>
        <dbReference type="ARBA" id="ARBA00004123"/>
    </source>
</evidence>
<comment type="caution">
    <text evidence="7">The sequence shown here is derived from an EMBL/GenBank/DDBJ whole genome shotgun (WGS) entry which is preliminary data.</text>
</comment>
<dbReference type="OrthoDB" id="5600002at2759"/>
<keyword evidence="2" id="KW-0805">Transcription regulation</keyword>
<feature type="compositionally biased region" description="Basic residues" evidence="6">
    <location>
        <begin position="463"/>
        <end position="476"/>
    </location>
</feature>
<feature type="compositionally biased region" description="Polar residues" evidence="6">
    <location>
        <begin position="541"/>
        <end position="576"/>
    </location>
</feature>
<keyword evidence="4" id="KW-0804">Transcription</keyword>
<dbReference type="Proteomes" id="UP000774326">
    <property type="component" value="Unassembled WGS sequence"/>
</dbReference>
<feature type="region of interest" description="Disordered" evidence="6">
    <location>
        <begin position="1"/>
        <end position="56"/>
    </location>
</feature>
<dbReference type="AlphaFoldDB" id="A0A9P8QDR0"/>
<sequence length="676" mass="73070">MSSTSLNSKVPKYTAGTSGGTNSNSNSRYPQSSSSINTPVNSGGGGGGGGTSSASPAEKFVTDAHFSNSKQLLNAYVYDFLIKSSLPETAQSFIKEADVPTGHPTTKTIKRPPQKDLLPLAISLDAPQGFLYEWWQIFWDVFNARTHRGGSENAQHYYQLQLARQQREIALHNSTLQAAHHQQLQLQQMNQQQQQQQLQYQQQLSQTIGMPQLNSTGQVAGQLPNGSFSPQISFPPGGTTPVPMAGNMQQFIMSQQWLQQQQKQLAATMSNGGRMMMGNFPPPPQQQQQQLKRGNDIEEINANRSAQAQVQYQMNQMRQQQMQQQLQQQNGARAPVNLSASPAKKQKLEDKSTKEISEDKDGEKDGSASGSSALQDYQLQLMLLERENKKMLTNKSKETSTSNGNTPNTVTTASATKRSKKDGNSSPLLNNKMPPPKGKGASPALSAGSNANIVSPGSIAESKKKKEPVRRGRGKKKDAALSNPPTPTTPLTPSQIVNSSTNASKREPTTSTIMEEHGEDSLGTADPSHFNHHQQRLNQHTINPTDLSPGSSQLTPPTSDSHKSTNGGNKQESTLSHLKMNGDDDFSAAAAASAAATENFGSQMLSSGNQHVDSDNDEDAFGGFGALGDFQNDLNNENFNLENFLNQGHDAGDDDVGLGGDVGAGFESYWRDSVSN</sequence>
<protein>
    <recommendedName>
        <fullName evidence="9">LisH domain-containing protein</fullName>
    </recommendedName>
</protein>
<feature type="region of interest" description="Disordered" evidence="6">
    <location>
        <begin position="308"/>
        <end position="373"/>
    </location>
</feature>
<reference evidence="7" key="1">
    <citation type="journal article" date="2021" name="Open Biol.">
        <title>Shared evolutionary footprints suggest mitochondrial oxidative damage underlies multiple complex I losses in fungi.</title>
        <authorList>
            <person name="Schikora-Tamarit M.A."/>
            <person name="Marcet-Houben M."/>
            <person name="Nosek J."/>
            <person name="Gabaldon T."/>
        </authorList>
    </citation>
    <scope>NUCLEOTIDE SEQUENCE</scope>
    <source>
        <strain evidence="7">CBS2887</strain>
    </source>
</reference>
<accession>A0A9P8QDR0</accession>
<feature type="region of interest" description="Disordered" evidence="6">
    <location>
        <begin position="541"/>
        <end position="581"/>
    </location>
</feature>
<dbReference type="EMBL" id="JAEUBG010000218">
    <property type="protein sequence ID" value="KAH3688672.1"/>
    <property type="molecule type" value="Genomic_DNA"/>
</dbReference>
<feature type="compositionally biased region" description="Low complexity" evidence="6">
    <location>
        <begin position="14"/>
        <end position="37"/>
    </location>
</feature>
<gene>
    <name evidence="7" type="ORF">WICPIJ_000363</name>
</gene>
<dbReference type="Pfam" id="PF08513">
    <property type="entry name" value="LisH"/>
    <property type="match status" value="1"/>
</dbReference>
<comment type="subcellular location">
    <subcellularLocation>
        <location evidence="1">Nucleus</location>
    </subcellularLocation>
</comment>
<evidence type="ECO:0000256" key="5">
    <source>
        <dbReference type="ARBA" id="ARBA00023242"/>
    </source>
</evidence>
<dbReference type="PROSITE" id="PS50896">
    <property type="entry name" value="LISH"/>
    <property type="match status" value="1"/>
</dbReference>
<feature type="compositionally biased region" description="Polar residues" evidence="6">
    <location>
        <begin position="494"/>
        <end position="503"/>
    </location>
</feature>
<organism evidence="7 8">
    <name type="scientific">Wickerhamomyces pijperi</name>
    <name type="common">Yeast</name>
    <name type="synonym">Pichia pijperi</name>
    <dbReference type="NCBI Taxonomy" id="599730"/>
    <lineage>
        <taxon>Eukaryota</taxon>
        <taxon>Fungi</taxon>
        <taxon>Dikarya</taxon>
        <taxon>Ascomycota</taxon>
        <taxon>Saccharomycotina</taxon>
        <taxon>Saccharomycetes</taxon>
        <taxon>Phaffomycetales</taxon>
        <taxon>Wickerhamomycetaceae</taxon>
        <taxon>Wickerhamomyces</taxon>
    </lineage>
</organism>
<feature type="region of interest" description="Disordered" evidence="6">
    <location>
        <begin position="604"/>
        <end position="624"/>
    </location>
</feature>
<keyword evidence="3" id="KW-0010">Activator</keyword>
<evidence type="ECO:0000256" key="2">
    <source>
        <dbReference type="ARBA" id="ARBA00023015"/>
    </source>
</evidence>
<feature type="region of interest" description="Disordered" evidence="6">
    <location>
        <begin position="393"/>
        <end position="511"/>
    </location>
</feature>
<proteinExistence type="predicted"/>
<dbReference type="GO" id="GO:0005634">
    <property type="term" value="C:nucleus"/>
    <property type="evidence" value="ECO:0007669"/>
    <property type="project" value="UniProtKB-SubCell"/>
</dbReference>
<evidence type="ECO:0000256" key="4">
    <source>
        <dbReference type="ARBA" id="ARBA00023163"/>
    </source>
</evidence>
<dbReference type="SMART" id="SM00667">
    <property type="entry name" value="LisH"/>
    <property type="match status" value="1"/>
</dbReference>
<feature type="compositionally biased region" description="Polar residues" evidence="6">
    <location>
        <begin position="399"/>
        <end position="416"/>
    </location>
</feature>
<feature type="compositionally biased region" description="Low complexity" evidence="6">
    <location>
        <begin position="308"/>
        <end position="329"/>
    </location>
</feature>